<reference evidence="2 3" key="1">
    <citation type="journal article" date="2014" name="Agronomy (Basel)">
        <title>A Draft Genome Sequence for Ensete ventricosum, the Drought-Tolerant Tree Against Hunger.</title>
        <authorList>
            <person name="Harrison J."/>
            <person name="Moore K.A."/>
            <person name="Paszkiewicz K."/>
            <person name="Jones T."/>
            <person name="Grant M."/>
            <person name="Ambacheew D."/>
            <person name="Muzemil S."/>
            <person name="Studholme D.J."/>
        </authorList>
    </citation>
    <scope>NUCLEOTIDE SEQUENCE [LARGE SCALE GENOMIC DNA]</scope>
</reference>
<protein>
    <submittedName>
        <fullName evidence="2">Uncharacterized protein</fullName>
    </submittedName>
</protein>
<dbReference type="AlphaFoldDB" id="A0A426ZKI4"/>
<dbReference type="EMBL" id="AMZH03006162">
    <property type="protein sequence ID" value="RRT64513.1"/>
    <property type="molecule type" value="Genomic_DNA"/>
</dbReference>
<organism evidence="2 3">
    <name type="scientific">Ensete ventricosum</name>
    <name type="common">Abyssinian banana</name>
    <name type="synonym">Musa ensete</name>
    <dbReference type="NCBI Taxonomy" id="4639"/>
    <lineage>
        <taxon>Eukaryota</taxon>
        <taxon>Viridiplantae</taxon>
        <taxon>Streptophyta</taxon>
        <taxon>Embryophyta</taxon>
        <taxon>Tracheophyta</taxon>
        <taxon>Spermatophyta</taxon>
        <taxon>Magnoliopsida</taxon>
        <taxon>Liliopsida</taxon>
        <taxon>Zingiberales</taxon>
        <taxon>Musaceae</taxon>
        <taxon>Ensete</taxon>
    </lineage>
</organism>
<evidence type="ECO:0000256" key="1">
    <source>
        <dbReference type="SAM" id="MobiDB-lite"/>
    </source>
</evidence>
<comment type="caution">
    <text evidence="2">The sequence shown here is derived from an EMBL/GenBank/DDBJ whole genome shotgun (WGS) entry which is preliminary data.</text>
</comment>
<name>A0A426ZKI4_ENSVE</name>
<gene>
    <name evidence="2" type="ORF">B296_00040539</name>
</gene>
<sequence length="66" mass="6795">MEEGSGAQVGHPKTSNNRTFQYKSRLRAANLSLEFPLQLGFRCPGAARLLPCAPGLGGPVAGAVGA</sequence>
<feature type="region of interest" description="Disordered" evidence="1">
    <location>
        <begin position="1"/>
        <end position="20"/>
    </location>
</feature>
<evidence type="ECO:0000313" key="3">
    <source>
        <dbReference type="Proteomes" id="UP000287651"/>
    </source>
</evidence>
<accession>A0A426ZKI4</accession>
<evidence type="ECO:0000313" key="2">
    <source>
        <dbReference type="EMBL" id="RRT64513.1"/>
    </source>
</evidence>
<dbReference type="Proteomes" id="UP000287651">
    <property type="component" value="Unassembled WGS sequence"/>
</dbReference>
<proteinExistence type="predicted"/>